<evidence type="ECO:0000313" key="3">
    <source>
        <dbReference type="Proteomes" id="UP000619486"/>
    </source>
</evidence>
<dbReference type="AlphaFoldDB" id="A0A918LXQ4"/>
<feature type="region of interest" description="Disordered" evidence="1">
    <location>
        <begin position="1"/>
        <end position="20"/>
    </location>
</feature>
<dbReference type="Proteomes" id="UP000619486">
    <property type="component" value="Unassembled WGS sequence"/>
</dbReference>
<gene>
    <name evidence="2" type="ORF">GCM10014713_67000</name>
</gene>
<evidence type="ECO:0000313" key="2">
    <source>
        <dbReference type="EMBL" id="GGT64511.1"/>
    </source>
</evidence>
<keyword evidence="3" id="KW-1185">Reference proteome</keyword>
<dbReference type="RefSeq" id="WP_019891792.1">
    <property type="nucleotide sequence ID" value="NZ_BMQQ01000048.1"/>
</dbReference>
<evidence type="ECO:0000256" key="1">
    <source>
        <dbReference type="SAM" id="MobiDB-lite"/>
    </source>
</evidence>
<protein>
    <submittedName>
        <fullName evidence="2">Uncharacterized protein</fullName>
    </submittedName>
</protein>
<reference evidence="2" key="1">
    <citation type="journal article" date="2014" name="Int. J. Syst. Evol. Microbiol.">
        <title>Complete genome sequence of Corynebacterium casei LMG S-19264T (=DSM 44701T), isolated from a smear-ripened cheese.</title>
        <authorList>
            <consortium name="US DOE Joint Genome Institute (JGI-PGF)"/>
            <person name="Walter F."/>
            <person name="Albersmeier A."/>
            <person name="Kalinowski J."/>
            <person name="Ruckert C."/>
        </authorList>
    </citation>
    <scope>NUCLEOTIDE SEQUENCE</scope>
    <source>
        <strain evidence="2">JCM 3172</strain>
    </source>
</reference>
<proteinExistence type="predicted"/>
<name>A0A918LXQ4_9ACTN</name>
<sequence length="89" mass="9465">MSDTLRTRARQAELSPAQKRELDRAQAALVRAKKAFAKTAGRIAVDLGRGGNSAVARHLDVTPQHISGLAAAYRAKLDPQTEATEEAAA</sequence>
<dbReference type="EMBL" id="BMQQ01000048">
    <property type="protein sequence ID" value="GGT64511.1"/>
    <property type="molecule type" value="Genomic_DNA"/>
</dbReference>
<reference evidence="2" key="2">
    <citation type="submission" date="2020-09" db="EMBL/GenBank/DDBJ databases">
        <authorList>
            <person name="Sun Q."/>
            <person name="Ohkuma M."/>
        </authorList>
    </citation>
    <scope>NUCLEOTIDE SEQUENCE</scope>
    <source>
        <strain evidence="2">JCM 3172</strain>
    </source>
</reference>
<organism evidence="2 3">
    <name type="scientific">Streptomyces purpureus</name>
    <dbReference type="NCBI Taxonomy" id="1951"/>
    <lineage>
        <taxon>Bacteria</taxon>
        <taxon>Bacillati</taxon>
        <taxon>Actinomycetota</taxon>
        <taxon>Actinomycetes</taxon>
        <taxon>Kitasatosporales</taxon>
        <taxon>Streptomycetaceae</taxon>
        <taxon>Streptomyces</taxon>
    </lineage>
</organism>
<comment type="caution">
    <text evidence="2">The sequence shown here is derived from an EMBL/GenBank/DDBJ whole genome shotgun (WGS) entry which is preliminary data.</text>
</comment>
<accession>A0A918LXQ4</accession>